<keyword evidence="4 17" id="KW-0121">Carboxypeptidase</keyword>
<keyword evidence="18" id="KW-1185">Reference proteome</keyword>
<sequence length="691" mass="77573">MNTSFSQTENKLPEDNPLKFKSTLPYQAIPFDKIKDEHYGPALLEGLRLQLEEVNKIANNPAPPTFENTLVALELAGDLLNRASSAFGSQTSANTNPVLQKLREEMAPKMAANSNEIFLNSKLFQRIQAVYNKRAALKLDAESKALLELTYHRFRLAGANLSPAAKEQMKKLNEEEATLSAKFGNMLVSATKNGAVVISDSSELAGLPPGELAGYAQAAKNRSMEGKWVLPLQNTTQQPALQSLQVRSTRQKIFEASWNRTERGDSTDTRIIVTRLAAIRAQKAKLMSFPNFAAWRLQEQMAKTPEAVDQFFAELAPAAAAKAKEEAGEIQALIDQQKGGFTLEPWDWNFYSEQVRMARYAVDDKEVKPYFEVNTVLEKGVFHAANLLYGISFKERNDLPVYHPDVRVFEVFDKDGKSFALFYCDYFKRDNKQGGAWCSALVGKSTLKGTQPVVVNVCNLPKPAPGEPALVNFDHVRTMFHEFGHALHALFAQQKYSGGRVPRDFVEFPSQFNEHWAMDANVLKNYAVHYKTAALIPTQLLEKIKQAANFNAGYGLTEAIEASLLDLRWHKLSPTDVVKDVDAFEKEALQSTGIDIKAVPPRYRSSYFQHIWSGGYAAGYYAYQWTKMLSKDAYEWFEEHGGLTRANGQRFRDMILSKGMTVDYKSLYKAFRGKDASINAMLKNMALKKKA</sequence>
<evidence type="ECO:0000256" key="7">
    <source>
        <dbReference type="ARBA" id="ARBA00022801"/>
    </source>
</evidence>
<dbReference type="FunFam" id="3.40.390.10:FF:000009">
    <property type="entry name" value="Oligopeptidase A"/>
    <property type="match status" value="1"/>
</dbReference>
<dbReference type="InterPro" id="IPR001567">
    <property type="entry name" value="Pept_M3A_M3B_dom"/>
</dbReference>
<evidence type="ECO:0000256" key="11">
    <source>
        <dbReference type="ARBA" id="ARBA00054529"/>
    </source>
</evidence>
<comment type="cofactor">
    <cofactor evidence="15">
        <name>Zn(2+)</name>
        <dbReference type="ChEBI" id="CHEBI:29105"/>
    </cofactor>
    <text evidence="15">Binds 1 zinc ion.</text>
</comment>
<dbReference type="GO" id="GO:0046872">
    <property type="term" value="F:metal ion binding"/>
    <property type="evidence" value="ECO:0007669"/>
    <property type="project" value="UniProtKB-UniRule"/>
</dbReference>
<comment type="similarity">
    <text evidence="2 15">Belongs to the peptidase M3 family.</text>
</comment>
<evidence type="ECO:0000256" key="15">
    <source>
        <dbReference type="RuleBase" id="RU003435"/>
    </source>
</evidence>
<name>A0A512BJA3_9BACT</name>
<accession>A0A512BJA3</accession>
<keyword evidence="6 15" id="KW-0479">Metal-binding</keyword>
<feature type="domain" description="Peptidase M3A/M3B catalytic" evidence="16">
    <location>
        <begin position="241"/>
        <end position="686"/>
    </location>
</feature>
<comment type="function">
    <text evidence="11">Removes dipeptides from the C-termini of N-blocked tripeptides, tetrapeptides and larger peptides.</text>
</comment>
<evidence type="ECO:0000256" key="8">
    <source>
        <dbReference type="ARBA" id="ARBA00022833"/>
    </source>
</evidence>
<protein>
    <recommendedName>
        <fullName evidence="13">Dipeptidyl carboxypeptidase</fullName>
        <ecNumber evidence="12">3.4.15.5</ecNumber>
    </recommendedName>
    <alternativeName>
        <fullName evidence="14">Peptidyl-dipeptidase Dcp</fullName>
    </alternativeName>
</protein>
<evidence type="ECO:0000256" key="10">
    <source>
        <dbReference type="ARBA" id="ARBA00052506"/>
    </source>
</evidence>
<keyword evidence="3" id="KW-0963">Cytoplasm</keyword>
<dbReference type="InterPro" id="IPR045090">
    <property type="entry name" value="Pept_M3A_M3B"/>
</dbReference>
<dbReference type="GO" id="GO:0006508">
    <property type="term" value="P:proteolysis"/>
    <property type="evidence" value="ECO:0007669"/>
    <property type="project" value="UniProtKB-KW"/>
</dbReference>
<evidence type="ECO:0000313" key="17">
    <source>
        <dbReference type="EMBL" id="GEO12042.1"/>
    </source>
</evidence>
<dbReference type="GO" id="GO:0004180">
    <property type="term" value="F:carboxypeptidase activity"/>
    <property type="evidence" value="ECO:0007669"/>
    <property type="project" value="UniProtKB-KW"/>
</dbReference>
<proteinExistence type="inferred from homology"/>
<evidence type="ECO:0000256" key="14">
    <source>
        <dbReference type="ARBA" id="ARBA00075608"/>
    </source>
</evidence>
<dbReference type="Gene3D" id="1.10.1370.10">
    <property type="entry name" value="Neurolysin, domain 3"/>
    <property type="match status" value="1"/>
</dbReference>
<dbReference type="Proteomes" id="UP000321513">
    <property type="component" value="Unassembled WGS sequence"/>
</dbReference>
<dbReference type="Gene3D" id="3.40.390.10">
    <property type="entry name" value="Collagenase (Catalytic Domain)"/>
    <property type="match status" value="1"/>
</dbReference>
<evidence type="ECO:0000259" key="16">
    <source>
        <dbReference type="Pfam" id="PF01432"/>
    </source>
</evidence>
<keyword evidence="8 15" id="KW-0862">Zinc</keyword>
<keyword evidence="9 15" id="KW-0482">Metalloprotease</keyword>
<comment type="catalytic activity">
    <reaction evidence="10">
        <text>Hydrolysis of unblocked, C-terminal dipeptides from oligopeptides, with broad specificity. Does not hydrolyze bonds in which P1' is Pro, or both P1 and P1' are Gly.</text>
        <dbReference type="EC" id="3.4.15.5"/>
    </reaction>
</comment>
<reference evidence="17 18" key="1">
    <citation type="submission" date="2019-07" db="EMBL/GenBank/DDBJ databases">
        <title>Whole genome shotgun sequence of Segetibacter aerophilus NBRC 106135.</title>
        <authorList>
            <person name="Hosoyama A."/>
            <person name="Uohara A."/>
            <person name="Ohji S."/>
            <person name="Ichikawa N."/>
        </authorList>
    </citation>
    <scope>NUCLEOTIDE SEQUENCE [LARGE SCALE GENOMIC DNA]</scope>
    <source>
        <strain evidence="17 18">NBRC 106135</strain>
    </source>
</reference>
<dbReference type="EMBL" id="BJYT01000036">
    <property type="protein sequence ID" value="GEO12042.1"/>
    <property type="molecule type" value="Genomic_DNA"/>
</dbReference>
<evidence type="ECO:0000256" key="3">
    <source>
        <dbReference type="ARBA" id="ARBA00022490"/>
    </source>
</evidence>
<evidence type="ECO:0000256" key="5">
    <source>
        <dbReference type="ARBA" id="ARBA00022670"/>
    </source>
</evidence>
<evidence type="ECO:0000256" key="2">
    <source>
        <dbReference type="ARBA" id="ARBA00006040"/>
    </source>
</evidence>
<evidence type="ECO:0000256" key="6">
    <source>
        <dbReference type="ARBA" id="ARBA00022723"/>
    </source>
</evidence>
<dbReference type="Pfam" id="PF01432">
    <property type="entry name" value="Peptidase_M3"/>
    <property type="match status" value="1"/>
</dbReference>
<gene>
    <name evidence="17" type="primary">dcp</name>
    <name evidence="17" type="ORF">SAE01_45380</name>
</gene>
<dbReference type="FunFam" id="1.10.1370.40:FF:000001">
    <property type="entry name" value="Dipeptidyl carboxypeptidase II"/>
    <property type="match status" value="1"/>
</dbReference>
<comment type="subcellular location">
    <subcellularLocation>
        <location evidence="1">Cytoplasm</location>
    </subcellularLocation>
</comment>
<keyword evidence="7 15" id="KW-0378">Hydrolase</keyword>
<dbReference type="AlphaFoldDB" id="A0A512BJA3"/>
<dbReference type="CDD" id="cd06456">
    <property type="entry name" value="M3A_DCP"/>
    <property type="match status" value="1"/>
</dbReference>
<dbReference type="PANTHER" id="PTHR43660">
    <property type="entry name" value="DIPEPTIDYL CARBOXYPEPTIDASE"/>
    <property type="match status" value="1"/>
</dbReference>
<dbReference type="GO" id="GO:0004222">
    <property type="term" value="F:metalloendopeptidase activity"/>
    <property type="evidence" value="ECO:0007669"/>
    <property type="project" value="InterPro"/>
</dbReference>
<dbReference type="GO" id="GO:0008241">
    <property type="term" value="F:peptidyl-dipeptidase activity"/>
    <property type="evidence" value="ECO:0007669"/>
    <property type="project" value="UniProtKB-EC"/>
</dbReference>
<evidence type="ECO:0000256" key="12">
    <source>
        <dbReference type="ARBA" id="ARBA00066668"/>
    </source>
</evidence>
<evidence type="ECO:0000256" key="13">
    <source>
        <dbReference type="ARBA" id="ARBA00070755"/>
    </source>
</evidence>
<dbReference type="RefSeq" id="WP_246113314.1">
    <property type="nucleotide sequence ID" value="NZ_BJYT01000036.1"/>
</dbReference>
<comment type="caution">
    <text evidence="17">The sequence shown here is derived from an EMBL/GenBank/DDBJ whole genome shotgun (WGS) entry which is preliminary data.</text>
</comment>
<dbReference type="Gene3D" id="1.10.1370.40">
    <property type="match status" value="1"/>
</dbReference>
<dbReference type="SUPFAM" id="SSF55486">
    <property type="entry name" value="Metalloproteases ('zincins'), catalytic domain"/>
    <property type="match status" value="1"/>
</dbReference>
<dbReference type="EC" id="3.4.15.5" evidence="12"/>
<evidence type="ECO:0000256" key="9">
    <source>
        <dbReference type="ARBA" id="ARBA00023049"/>
    </source>
</evidence>
<evidence type="ECO:0000313" key="18">
    <source>
        <dbReference type="Proteomes" id="UP000321513"/>
    </source>
</evidence>
<dbReference type="GO" id="GO:0005829">
    <property type="term" value="C:cytosol"/>
    <property type="evidence" value="ECO:0007669"/>
    <property type="project" value="TreeGrafter"/>
</dbReference>
<dbReference type="InterPro" id="IPR024079">
    <property type="entry name" value="MetalloPept_cat_dom_sf"/>
</dbReference>
<keyword evidence="5 15" id="KW-0645">Protease</keyword>
<evidence type="ECO:0000256" key="4">
    <source>
        <dbReference type="ARBA" id="ARBA00022645"/>
    </source>
</evidence>
<evidence type="ECO:0000256" key="1">
    <source>
        <dbReference type="ARBA" id="ARBA00004496"/>
    </source>
</evidence>
<organism evidence="17 18">
    <name type="scientific">Segetibacter aerophilus</name>
    <dbReference type="NCBI Taxonomy" id="670293"/>
    <lineage>
        <taxon>Bacteria</taxon>
        <taxon>Pseudomonadati</taxon>
        <taxon>Bacteroidota</taxon>
        <taxon>Chitinophagia</taxon>
        <taxon>Chitinophagales</taxon>
        <taxon>Chitinophagaceae</taxon>
        <taxon>Segetibacter</taxon>
    </lineage>
</organism>
<dbReference type="InterPro" id="IPR034005">
    <property type="entry name" value="M3A_DCP"/>
</dbReference>
<dbReference type="PANTHER" id="PTHR43660:SF1">
    <property type="entry name" value="DIPEPTIDYL CARBOXYPEPTIDASE"/>
    <property type="match status" value="1"/>
</dbReference>
<dbReference type="InterPro" id="IPR024077">
    <property type="entry name" value="Neurolysin/TOP_dom2"/>
</dbReference>